<dbReference type="SUPFAM" id="SSF54637">
    <property type="entry name" value="Thioesterase/thiol ester dehydrase-isomerase"/>
    <property type="match status" value="2"/>
</dbReference>
<feature type="compositionally biased region" description="Basic and acidic residues" evidence="1">
    <location>
        <begin position="269"/>
        <end position="284"/>
    </location>
</feature>
<dbReference type="Gene3D" id="3.10.129.10">
    <property type="entry name" value="Hotdog Thioesterase"/>
    <property type="match status" value="2"/>
</dbReference>
<proteinExistence type="predicted"/>
<dbReference type="InParanoid" id="E3IWL1"/>
<evidence type="ECO:0000313" key="3">
    <source>
        <dbReference type="EMBL" id="ADP81341.1"/>
    </source>
</evidence>
<name>E3IWL1_PSEI1</name>
<reference evidence="3 4" key="1">
    <citation type="submission" date="2010-10" db="EMBL/GenBank/DDBJ databases">
        <title>Complete sequence of Frankia sp. EuI1c.</title>
        <authorList>
            <consortium name="US DOE Joint Genome Institute"/>
            <person name="Lucas S."/>
            <person name="Copeland A."/>
            <person name="Lapidus A."/>
            <person name="Cheng J.-F."/>
            <person name="Bruce D."/>
            <person name="Goodwin L."/>
            <person name="Pitluck S."/>
            <person name="Chertkov O."/>
            <person name="Detter J.C."/>
            <person name="Han C."/>
            <person name="Tapia R."/>
            <person name="Land M."/>
            <person name="Hauser L."/>
            <person name="Jeffries C."/>
            <person name="Kyrpides N."/>
            <person name="Ivanova N."/>
            <person name="Mikhailova N."/>
            <person name="Beauchemin N."/>
            <person name="Sen A."/>
            <person name="Sur S.A."/>
            <person name="Gtari M."/>
            <person name="Wall L."/>
            <person name="Tisa L."/>
            <person name="Woyke T."/>
        </authorList>
    </citation>
    <scope>NUCLEOTIDE SEQUENCE [LARGE SCALE GENOMIC DNA]</scope>
    <source>
        <strain evidence="4">DSM 45817 / CECT 9037 / EuI1c</strain>
    </source>
</reference>
<dbReference type="InterPro" id="IPR029069">
    <property type="entry name" value="HotDog_dom_sf"/>
</dbReference>
<dbReference type="HOGENOM" id="CLU_697840_0_0_11"/>
<protein>
    <recommendedName>
        <fullName evidence="2">FAS1-like dehydratase domain-containing protein</fullName>
    </recommendedName>
</protein>
<dbReference type="eggNOG" id="COG2030">
    <property type="taxonomic scope" value="Bacteria"/>
</dbReference>
<feature type="domain" description="FAS1-like dehydratase" evidence="2">
    <location>
        <begin position="19"/>
        <end position="154"/>
    </location>
</feature>
<sequence length="395" mass="43944">MAVGQETNDDLDVSDLGRHMGVPIMPGQLREPVAVNDIRRWVQAMHYPNPLHYDESWAARSRFGGFVAPQSFTVATDTSHGCAPAQVGRIPDSHLVFGGDEWWFFEGRIRPGDRILCHRQPFDFKVRQTAFAGPTCFQRGDTLYINQRGERIALQRSTAIRYKVRAAAEKKLYDAGGGEPEWTEQQLAELDKTKQEFIDQLQALGHDKRLLSSVTVGDRLPPNVLGPHSLASFATEWRAYPMTTWGAMAKGPTSVRGEDLGYTKEMAGHEGDRELERTNPEKTDGAYYGPSRGHLQPAWARRIGMPRGYGYGASVGSWLLDLVAAWAGEWGSIYHADIRYRSPVLTGDATFLSGTVTQVREERRRVHVASVEVVARNQDGAVQAKGLVTVQLPLT</sequence>
<evidence type="ECO:0000259" key="2">
    <source>
        <dbReference type="Pfam" id="PF13452"/>
    </source>
</evidence>
<organism evidence="3 4">
    <name type="scientific">Pseudofrankia inefficax (strain DSM 45817 / CECT 9037 / DDB 130130 / EuI1c)</name>
    <name type="common">Frankia inefficax</name>
    <dbReference type="NCBI Taxonomy" id="298654"/>
    <lineage>
        <taxon>Bacteria</taxon>
        <taxon>Bacillati</taxon>
        <taxon>Actinomycetota</taxon>
        <taxon>Actinomycetes</taxon>
        <taxon>Frankiales</taxon>
        <taxon>Frankiaceae</taxon>
        <taxon>Pseudofrankia</taxon>
    </lineage>
</organism>
<accession>E3IWL1</accession>
<evidence type="ECO:0000313" key="4">
    <source>
        <dbReference type="Proteomes" id="UP000002484"/>
    </source>
</evidence>
<dbReference type="RefSeq" id="WP_013424459.1">
    <property type="nucleotide sequence ID" value="NC_014666.1"/>
</dbReference>
<keyword evidence="4" id="KW-1185">Reference proteome</keyword>
<gene>
    <name evidence="3" type="ordered locus">FraEuI1c_3330</name>
</gene>
<feature type="region of interest" description="Disordered" evidence="1">
    <location>
        <begin position="269"/>
        <end position="290"/>
    </location>
</feature>
<dbReference type="Proteomes" id="UP000002484">
    <property type="component" value="Chromosome"/>
</dbReference>
<dbReference type="InterPro" id="IPR039569">
    <property type="entry name" value="FAS1-like_DH_region"/>
</dbReference>
<dbReference type="STRING" id="298654.FraEuI1c_3330"/>
<dbReference type="EMBL" id="CP002299">
    <property type="protein sequence ID" value="ADP81341.1"/>
    <property type="molecule type" value="Genomic_DNA"/>
</dbReference>
<dbReference type="KEGG" id="fri:FraEuI1c_3330"/>
<dbReference type="Pfam" id="PF13452">
    <property type="entry name" value="FAS1_DH_region"/>
    <property type="match status" value="1"/>
</dbReference>
<dbReference type="AlphaFoldDB" id="E3IWL1"/>
<dbReference type="OrthoDB" id="3688340at2"/>
<evidence type="ECO:0000256" key="1">
    <source>
        <dbReference type="SAM" id="MobiDB-lite"/>
    </source>
</evidence>